<gene>
    <name evidence="2" type="ORF">CC86DRAFT_413284</name>
</gene>
<sequence>MSLHSPKLSIRKKEQRGPEAQIFRALSTGNQKLSKVVVLQSRPSPVSSATPNDGGQPGSNGHLKVTLSSKPQTKGIAVKGNEENLAPTQQDLAEIQEAERAHLLQLQTAKQKALLDKQLEEARSIKAEYQQLKALEAQKFRALDSQKQQKLQAKKALQVDLESKKSSIDVDQLLDFVHDQRNATKKRKRAVLQDSV</sequence>
<keyword evidence="3" id="KW-1185">Reference proteome</keyword>
<evidence type="ECO:0000313" key="3">
    <source>
        <dbReference type="Proteomes" id="UP000799424"/>
    </source>
</evidence>
<feature type="compositionally biased region" description="Polar residues" evidence="1">
    <location>
        <begin position="41"/>
        <end position="53"/>
    </location>
</feature>
<evidence type="ECO:0000313" key="2">
    <source>
        <dbReference type="EMBL" id="KAF2819213.1"/>
    </source>
</evidence>
<protein>
    <submittedName>
        <fullName evidence="2">Uncharacterized protein</fullName>
    </submittedName>
</protein>
<dbReference type="AlphaFoldDB" id="A0A6A6ZET8"/>
<organism evidence="2 3">
    <name type="scientific">Ophiobolus disseminans</name>
    <dbReference type="NCBI Taxonomy" id="1469910"/>
    <lineage>
        <taxon>Eukaryota</taxon>
        <taxon>Fungi</taxon>
        <taxon>Dikarya</taxon>
        <taxon>Ascomycota</taxon>
        <taxon>Pezizomycotina</taxon>
        <taxon>Dothideomycetes</taxon>
        <taxon>Pleosporomycetidae</taxon>
        <taxon>Pleosporales</taxon>
        <taxon>Pleosporineae</taxon>
        <taxon>Phaeosphaeriaceae</taxon>
        <taxon>Ophiobolus</taxon>
    </lineage>
</organism>
<evidence type="ECO:0000256" key="1">
    <source>
        <dbReference type="SAM" id="MobiDB-lite"/>
    </source>
</evidence>
<feature type="region of interest" description="Disordered" evidence="1">
    <location>
        <begin position="40"/>
        <end position="72"/>
    </location>
</feature>
<accession>A0A6A6ZET8</accession>
<proteinExistence type="predicted"/>
<reference evidence="2" key="1">
    <citation type="journal article" date="2020" name="Stud. Mycol.">
        <title>101 Dothideomycetes genomes: a test case for predicting lifestyles and emergence of pathogens.</title>
        <authorList>
            <person name="Haridas S."/>
            <person name="Albert R."/>
            <person name="Binder M."/>
            <person name="Bloem J."/>
            <person name="Labutti K."/>
            <person name="Salamov A."/>
            <person name="Andreopoulos B."/>
            <person name="Baker S."/>
            <person name="Barry K."/>
            <person name="Bills G."/>
            <person name="Bluhm B."/>
            <person name="Cannon C."/>
            <person name="Castanera R."/>
            <person name="Culley D."/>
            <person name="Daum C."/>
            <person name="Ezra D."/>
            <person name="Gonzalez J."/>
            <person name="Henrissat B."/>
            <person name="Kuo A."/>
            <person name="Liang C."/>
            <person name="Lipzen A."/>
            <person name="Lutzoni F."/>
            <person name="Magnuson J."/>
            <person name="Mondo S."/>
            <person name="Nolan M."/>
            <person name="Ohm R."/>
            <person name="Pangilinan J."/>
            <person name="Park H.-J."/>
            <person name="Ramirez L."/>
            <person name="Alfaro M."/>
            <person name="Sun H."/>
            <person name="Tritt A."/>
            <person name="Yoshinaga Y."/>
            <person name="Zwiers L.-H."/>
            <person name="Turgeon B."/>
            <person name="Goodwin S."/>
            <person name="Spatafora J."/>
            <person name="Crous P."/>
            <person name="Grigoriev I."/>
        </authorList>
    </citation>
    <scope>NUCLEOTIDE SEQUENCE</scope>
    <source>
        <strain evidence="2">CBS 113818</strain>
    </source>
</reference>
<name>A0A6A6ZET8_9PLEO</name>
<dbReference type="Proteomes" id="UP000799424">
    <property type="component" value="Unassembled WGS sequence"/>
</dbReference>
<dbReference type="EMBL" id="MU006246">
    <property type="protein sequence ID" value="KAF2819213.1"/>
    <property type="molecule type" value="Genomic_DNA"/>
</dbReference>